<keyword evidence="1" id="KW-0732">Signal</keyword>
<evidence type="ECO:0000313" key="2">
    <source>
        <dbReference type="EMBL" id="MTH30504.1"/>
    </source>
</evidence>
<evidence type="ECO:0000313" key="3">
    <source>
        <dbReference type="Proteomes" id="UP000488936"/>
    </source>
</evidence>
<dbReference type="RefSeq" id="WP_155036488.1">
    <property type="nucleotide sequence ID" value="NZ_JBHTIG010000062.1"/>
</dbReference>
<proteinExistence type="predicted"/>
<gene>
    <name evidence="2" type="ORF">GJV77_11405</name>
</gene>
<protein>
    <submittedName>
        <fullName evidence="2">DUF4876 domain-containing protein</fullName>
    </submittedName>
</protein>
<dbReference type="AlphaFoldDB" id="A0A7K1GQQ3"/>
<comment type="caution">
    <text evidence="2">The sequence shown here is derived from an EMBL/GenBank/DDBJ whole genome shotgun (WGS) entry which is preliminary data.</text>
</comment>
<dbReference type="Proteomes" id="UP000488936">
    <property type="component" value="Unassembled WGS sequence"/>
</dbReference>
<dbReference type="PROSITE" id="PS51257">
    <property type="entry name" value="PROKAR_LIPOPROTEIN"/>
    <property type="match status" value="1"/>
</dbReference>
<sequence length="386" mass="42474">MGFLKKLSLFVSAILLFVSCSSDDSQNQVQQKIKVVLNVEDKTGFVKDYSVLKYDIYNQDTGRNLTGNLAKSGVVTLELEVGNYDFKVDNPDIGYALKPNVVVDKAMTLNLDIQLIEPSSTGLVISELFTSGYSAKDEYGQYVELGDQYVVITNNSQSVKYLDGVSYAITEHWNKFPYNTTTKDALSNNQVMAALVYTFPGTGRDYPLAPAEDIVLARSAKDFSDGGKNKLAADLSGVDFEIVMPERDTDNPNAANMIINGTTHADMLGYGTGFSSAFLFKHQGDLKAFLNKNTVVVESMYGSKPAFTISEDLIIDGVETGQVSQVKYKSLLNKVDRGFITVSDTGTREVYRRKVKQIDNQVKVYQDTNNSTEDFTVSVGQSSFPG</sequence>
<feature type="signal peptide" evidence="1">
    <location>
        <begin position="1"/>
        <end position="22"/>
    </location>
</feature>
<name>A0A7K1GQQ3_9FLAO</name>
<organism evidence="2 3">
    <name type="scientific">Myroides pelagicus</name>
    <dbReference type="NCBI Taxonomy" id="270914"/>
    <lineage>
        <taxon>Bacteria</taxon>
        <taxon>Pseudomonadati</taxon>
        <taxon>Bacteroidota</taxon>
        <taxon>Flavobacteriia</taxon>
        <taxon>Flavobacteriales</taxon>
        <taxon>Flavobacteriaceae</taxon>
        <taxon>Myroides</taxon>
    </lineage>
</organism>
<keyword evidence="3" id="KW-1185">Reference proteome</keyword>
<evidence type="ECO:0000256" key="1">
    <source>
        <dbReference type="SAM" id="SignalP"/>
    </source>
</evidence>
<accession>A0A7K1GQQ3</accession>
<dbReference type="InterPro" id="IPR032627">
    <property type="entry name" value="DUF4876"/>
</dbReference>
<dbReference type="OrthoDB" id="1409865at2"/>
<dbReference type="Pfam" id="PF16215">
    <property type="entry name" value="DUF4876"/>
    <property type="match status" value="1"/>
</dbReference>
<reference evidence="2 3" key="1">
    <citation type="journal article" date="2006" name="Int. J. Syst. Evol. Microbiol.">
        <title>Myroides pelagicus sp. nov., isolated from seawater in Thailand.</title>
        <authorList>
            <person name="Yoon J."/>
            <person name="Maneerat S."/>
            <person name="Kawai F."/>
            <person name="Yokota A."/>
        </authorList>
    </citation>
    <scope>NUCLEOTIDE SEQUENCE [LARGE SCALE GENOMIC DNA]</scope>
    <source>
        <strain evidence="2 3">SM1T</strain>
    </source>
</reference>
<feature type="chain" id="PRO_5029591833" evidence="1">
    <location>
        <begin position="23"/>
        <end position="386"/>
    </location>
</feature>
<dbReference type="EMBL" id="WMJY01000028">
    <property type="protein sequence ID" value="MTH30504.1"/>
    <property type="molecule type" value="Genomic_DNA"/>
</dbReference>